<sequence length="190" mass="22153">MGGSRRRLKKNQPKVKVGVQKRKKIDKTRVPLEISQHRPQIPKRLNQNVDWREDQTLTANYNQNHLVMDPNIDHRSNKAGHKLRSKEDRQAHGEETFSDDDELRAGCNLERKTNKAPPPRLTTIQRKLVEQLLEKHGDDVEAMVLDTKLNKMQHSAGHLKKLIAGFRHWQGPSELVRHDFHGPQKPYKRL</sequence>
<comment type="caution">
    <text evidence="6">The sequence shown here is derived from an EMBL/GenBank/DDBJ whole genome shotgun (WGS) entry which is preliminary data.</text>
</comment>
<evidence type="ECO:0000256" key="4">
    <source>
        <dbReference type="ARBA" id="ARBA00023242"/>
    </source>
</evidence>
<evidence type="ECO:0000313" key="7">
    <source>
        <dbReference type="Proteomes" id="UP000815325"/>
    </source>
</evidence>
<comment type="subcellular location">
    <subcellularLocation>
        <location evidence="1">Nucleus</location>
        <location evidence="1">Nucleolus</location>
    </subcellularLocation>
</comment>
<dbReference type="EMBL" id="MU069480">
    <property type="protein sequence ID" value="KAF5841655.1"/>
    <property type="molecule type" value="Genomic_DNA"/>
</dbReference>
<evidence type="ECO:0000256" key="3">
    <source>
        <dbReference type="ARBA" id="ARBA00015522"/>
    </source>
</evidence>
<feature type="region of interest" description="Disordered" evidence="5">
    <location>
        <begin position="1"/>
        <end position="22"/>
    </location>
</feature>
<gene>
    <name evidence="6" type="ORF">DUNSADRAFT_11862</name>
</gene>
<evidence type="ECO:0000256" key="1">
    <source>
        <dbReference type="ARBA" id="ARBA00004604"/>
    </source>
</evidence>
<comment type="similarity">
    <text evidence="2">Belongs to the NOP16 family.</text>
</comment>
<protein>
    <recommendedName>
        <fullName evidence="3">Nucleolar protein 16</fullName>
    </recommendedName>
</protein>
<dbReference type="Pfam" id="PF09420">
    <property type="entry name" value="Nop16"/>
    <property type="match status" value="1"/>
</dbReference>
<feature type="region of interest" description="Disordered" evidence="5">
    <location>
        <begin position="68"/>
        <end position="101"/>
    </location>
</feature>
<evidence type="ECO:0000313" key="6">
    <source>
        <dbReference type="EMBL" id="KAF5841655.1"/>
    </source>
</evidence>
<organism evidence="6 7">
    <name type="scientific">Dunaliella salina</name>
    <name type="common">Green alga</name>
    <name type="synonym">Protococcus salinus</name>
    <dbReference type="NCBI Taxonomy" id="3046"/>
    <lineage>
        <taxon>Eukaryota</taxon>
        <taxon>Viridiplantae</taxon>
        <taxon>Chlorophyta</taxon>
        <taxon>core chlorophytes</taxon>
        <taxon>Chlorophyceae</taxon>
        <taxon>CS clade</taxon>
        <taxon>Chlamydomonadales</taxon>
        <taxon>Dunaliellaceae</taxon>
        <taxon>Dunaliella</taxon>
    </lineage>
</organism>
<dbReference type="InterPro" id="IPR019002">
    <property type="entry name" value="Ribosome_biogenesis_Nop16"/>
</dbReference>
<keyword evidence="4" id="KW-0539">Nucleus</keyword>
<keyword evidence="7" id="KW-1185">Reference proteome</keyword>
<evidence type="ECO:0000256" key="5">
    <source>
        <dbReference type="SAM" id="MobiDB-lite"/>
    </source>
</evidence>
<evidence type="ECO:0000256" key="2">
    <source>
        <dbReference type="ARBA" id="ARBA00008479"/>
    </source>
</evidence>
<dbReference type="Proteomes" id="UP000815325">
    <property type="component" value="Unassembled WGS sequence"/>
</dbReference>
<proteinExistence type="inferred from homology"/>
<feature type="compositionally biased region" description="Basic and acidic residues" evidence="5">
    <location>
        <begin position="85"/>
        <end position="95"/>
    </location>
</feature>
<name>A0ABQ7H478_DUNSA</name>
<dbReference type="PANTHER" id="PTHR13243">
    <property type="entry name" value="HSPC111 PROTEIN-RELATED"/>
    <property type="match status" value="1"/>
</dbReference>
<dbReference type="PANTHER" id="PTHR13243:SF1">
    <property type="entry name" value="NUCLEOLAR PROTEIN 16"/>
    <property type="match status" value="1"/>
</dbReference>
<accession>A0ABQ7H478</accession>
<reference evidence="6" key="1">
    <citation type="submission" date="2017-08" db="EMBL/GenBank/DDBJ databases">
        <authorList>
            <person name="Polle J.E."/>
            <person name="Barry K."/>
            <person name="Cushman J."/>
            <person name="Schmutz J."/>
            <person name="Tran D."/>
            <person name="Hathwaick L.T."/>
            <person name="Yim W.C."/>
            <person name="Jenkins J."/>
            <person name="Mckie-Krisberg Z.M."/>
            <person name="Prochnik S."/>
            <person name="Lindquist E."/>
            <person name="Dockter R.B."/>
            <person name="Adam C."/>
            <person name="Molina H."/>
            <person name="Bunkerborg J."/>
            <person name="Jin E."/>
            <person name="Buchheim M."/>
            <person name="Magnuson J."/>
        </authorList>
    </citation>
    <scope>NUCLEOTIDE SEQUENCE</scope>
    <source>
        <strain evidence="6">CCAP 19/18</strain>
    </source>
</reference>